<name>A0AAV4WWG5_9ARAC</name>
<sequence length="148" mass="16909">MPPLSTSRKRRPRYPTGEEVRQSNPQPPNEPVCCQQLLLFFNHRIPAASRGCVGSVAQWTGSKADKKRKQIQYPREGKEKRNICCLLSSLPHSFPESRHRTCVPLLIITYTHQGEKQNITTVPLAFMAHSLLHHIFLDQAPRLTLLSF</sequence>
<evidence type="ECO:0000256" key="1">
    <source>
        <dbReference type="SAM" id="MobiDB-lite"/>
    </source>
</evidence>
<comment type="caution">
    <text evidence="2">The sequence shown here is derived from an EMBL/GenBank/DDBJ whole genome shotgun (WGS) entry which is preliminary data.</text>
</comment>
<evidence type="ECO:0000313" key="2">
    <source>
        <dbReference type="EMBL" id="GIY86831.1"/>
    </source>
</evidence>
<proteinExistence type="predicted"/>
<accession>A0AAV4WWG5</accession>
<reference evidence="2 3" key="1">
    <citation type="submission" date="2021-06" db="EMBL/GenBank/DDBJ databases">
        <title>Caerostris darwini draft genome.</title>
        <authorList>
            <person name="Kono N."/>
            <person name="Arakawa K."/>
        </authorList>
    </citation>
    <scope>NUCLEOTIDE SEQUENCE [LARGE SCALE GENOMIC DNA]</scope>
</reference>
<evidence type="ECO:0000313" key="3">
    <source>
        <dbReference type="Proteomes" id="UP001054837"/>
    </source>
</evidence>
<dbReference type="EMBL" id="BPLQ01015252">
    <property type="protein sequence ID" value="GIY86831.1"/>
    <property type="molecule type" value="Genomic_DNA"/>
</dbReference>
<organism evidence="2 3">
    <name type="scientific">Caerostris darwini</name>
    <dbReference type="NCBI Taxonomy" id="1538125"/>
    <lineage>
        <taxon>Eukaryota</taxon>
        <taxon>Metazoa</taxon>
        <taxon>Ecdysozoa</taxon>
        <taxon>Arthropoda</taxon>
        <taxon>Chelicerata</taxon>
        <taxon>Arachnida</taxon>
        <taxon>Araneae</taxon>
        <taxon>Araneomorphae</taxon>
        <taxon>Entelegynae</taxon>
        <taxon>Araneoidea</taxon>
        <taxon>Araneidae</taxon>
        <taxon>Caerostris</taxon>
    </lineage>
</organism>
<dbReference type="AlphaFoldDB" id="A0AAV4WWG5"/>
<keyword evidence="3" id="KW-1185">Reference proteome</keyword>
<gene>
    <name evidence="2" type="ORF">CDAR_281321</name>
</gene>
<dbReference type="Proteomes" id="UP001054837">
    <property type="component" value="Unassembled WGS sequence"/>
</dbReference>
<feature type="region of interest" description="Disordered" evidence="1">
    <location>
        <begin position="1"/>
        <end position="29"/>
    </location>
</feature>
<protein>
    <submittedName>
        <fullName evidence="2">Uncharacterized protein</fullName>
    </submittedName>
</protein>